<evidence type="ECO:0000313" key="2">
    <source>
        <dbReference type="EMBL" id="KAJ8889459.1"/>
    </source>
</evidence>
<gene>
    <name evidence="2" type="ORF">PR048_008958</name>
</gene>
<evidence type="ECO:0000256" key="1">
    <source>
        <dbReference type="SAM" id="MobiDB-lite"/>
    </source>
</evidence>
<dbReference type="Proteomes" id="UP001159363">
    <property type="component" value="Chromosome 3"/>
</dbReference>
<proteinExistence type="predicted"/>
<comment type="caution">
    <text evidence="2">The sequence shown here is derived from an EMBL/GenBank/DDBJ whole genome shotgun (WGS) entry which is preliminary data.</text>
</comment>
<keyword evidence="3" id="KW-1185">Reference proteome</keyword>
<dbReference type="EMBL" id="JARBHB010000003">
    <property type="protein sequence ID" value="KAJ8889459.1"/>
    <property type="molecule type" value="Genomic_DNA"/>
</dbReference>
<evidence type="ECO:0000313" key="3">
    <source>
        <dbReference type="Proteomes" id="UP001159363"/>
    </source>
</evidence>
<accession>A0ABQ9HYL8</accession>
<feature type="compositionally biased region" description="Basic residues" evidence="1">
    <location>
        <begin position="1"/>
        <end position="13"/>
    </location>
</feature>
<sequence>MEHKKKIVTKPNKRPASSSKNDFFFKRRVNRSASNVQPIPPPATIHDKIKAVSEVQSILCETSQCDGGAVTCVQYMITETTHDDAVSDVLLLQTTHDDAASDVLQPIPSQTTHCDSGTVSGILPILPKFAQTEYVDKLHQLSNIRPWYQGGRKHNFQNHWYADYPWLHFDVQGLYETASVIGEFLFNVIKDALLRLDLNLDKLRGNVTMVAPTGLVQKWVNDIEVIVRDSTKRRAVFSQIATHHNLTSSGPRPLCPTRWTVQKASLSGVLNMYPAVLDFLDTLAYDLSDIGPKARGKIQTVAGAKEAVNVAIQCIKSKISDIAFDGVWDEVGQMIIEMDLSKPTLTRMRILPKRLEQAQNPAAEHNFESVKQYYRKIYYEFLDNIINEIVYRSEQPELEKYLHLEKSLLLTPGSLDEPILTTISAFGIDLTKSKQEKEFIAQLIQTQKSVQNYVNSFKQMHPETKSLFPQLHALLRLLLVVPATSSTAERCEILWKYSHWSHNSGCRFPLLAVLMNATVVYRRICDVVANSLACQDRFHSLQSEKVKQHVCKDVR</sequence>
<protein>
    <submittedName>
        <fullName evidence="2">Uncharacterized protein</fullName>
    </submittedName>
</protein>
<reference evidence="2 3" key="1">
    <citation type="submission" date="2023-02" db="EMBL/GenBank/DDBJ databases">
        <title>LHISI_Scaffold_Assembly.</title>
        <authorList>
            <person name="Stuart O.P."/>
            <person name="Cleave R."/>
            <person name="Magrath M.J.L."/>
            <person name="Mikheyev A.S."/>
        </authorList>
    </citation>
    <scope>NUCLEOTIDE SEQUENCE [LARGE SCALE GENOMIC DNA]</scope>
    <source>
        <strain evidence="2">Daus_M_001</strain>
        <tissue evidence="2">Leg muscle</tissue>
    </source>
</reference>
<name>A0ABQ9HYL8_9NEOP</name>
<feature type="region of interest" description="Disordered" evidence="1">
    <location>
        <begin position="1"/>
        <end position="22"/>
    </location>
</feature>
<organism evidence="2 3">
    <name type="scientific">Dryococelus australis</name>
    <dbReference type="NCBI Taxonomy" id="614101"/>
    <lineage>
        <taxon>Eukaryota</taxon>
        <taxon>Metazoa</taxon>
        <taxon>Ecdysozoa</taxon>
        <taxon>Arthropoda</taxon>
        <taxon>Hexapoda</taxon>
        <taxon>Insecta</taxon>
        <taxon>Pterygota</taxon>
        <taxon>Neoptera</taxon>
        <taxon>Polyneoptera</taxon>
        <taxon>Phasmatodea</taxon>
        <taxon>Verophasmatodea</taxon>
        <taxon>Anareolatae</taxon>
        <taxon>Phasmatidae</taxon>
        <taxon>Eurycanthinae</taxon>
        <taxon>Dryococelus</taxon>
    </lineage>
</organism>